<dbReference type="AlphaFoldDB" id="A0A9W7CES7"/>
<dbReference type="EMBL" id="BRXX01000328">
    <property type="protein sequence ID" value="GMI05257.1"/>
    <property type="molecule type" value="Genomic_DNA"/>
</dbReference>
<gene>
    <name evidence="1" type="ORF">TrVE_jg3824</name>
</gene>
<protein>
    <submittedName>
        <fullName evidence="1">Uncharacterized protein</fullName>
    </submittedName>
</protein>
<name>A0A9W7CES7_9STRA</name>
<reference evidence="2" key="1">
    <citation type="journal article" date="2023" name="Commun. Biol.">
        <title>Genome analysis of Parmales, the sister group of diatoms, reveals the evolutionary specialization of diatoms from phago-mixotrophs to photoautotrophs.</title>
        <authorList>
            <person name="Ban H."/>
            <person name="Sato S."/>
            <person name="Yoshikawa S."/>
            <person name="Yamada K."/>
            <person name="Nakamura Y."/>
            <person name="Ichinomiya M."/>
            <person name="Sato N."/>
            <person name="Blanc-Mathieu R."/>
            <person name="Endo H."/>
            <person name="Kuwata A."/>
            <person name="Ogata H."/>
        </authorList>
    </citation>
    <scope>NUCLEOTIDE SEQUENCE [LARGE SCALE GENOMIC DNA]</scope>
    <source>
        <strain evidence="2">NIES 3699</strain>
    </source>
</reference>
<comment type="caution">
    <text evidence="1">The sequence shown here is derived from an EMBL/GenBank/DDBJ whole genome shotgun (WGS) entry which is preliminary data.</text>
</comment>
<dbReference type="Proteomes" id="UP001165160">
    <property type="component" value="Unassembled WGS sequence"/>
</dbReference>
<accession>A0A9W7CES7</accession>
<sequence length="92" mass="10065">MNKMFKNAEAFDQDLSAWCVEKISVQGPTQFDTGSGKVFPNPDWGVACGPPSLSSCTGIAPYNTSDWDTWCETNCNHNPSYCPVSYCVCPTD</sequence>
<organism evidence="1 2">
    <name type="scientific">Triparma verrucosa</name>
    <dbReference type="NCBI Taxonomy" id="1606542"/>
    <lineage>
        <taxon>Eukaryota</taxon>
        <taxon>Sar</taxon>
        <taxon>Stramenopiles</taxon>
        <taxon>Ochrophyta</taxon>
        <taxon>Bolidophyceae</taxon>
        <taxon>Parmales</taxon>
        <taxon>Triparmaceae</taxon>
        <taxon>Triparma</taxon>
    </lineage>
</organism>
<evidence type="ECO:0000313" key="2">
    <source>
        <dbReference type="Proteomes" id="UP001165160"/>
    </source>
</evidence>
<keyword evidence="2" id="KW-1185">Reference proteome</keyword>
<proteinExistence type="predicted"/>
<evidence type="ECO:0000313" key="1">
    <source>
        <dbReference type="EMBL" id="GMI05257.1"/>
    </source>
</evidence>